<accession>A0A4Y4C9E4</accession>
<reference evidence="2 3" key="1">
    <citation type="submission" date="2019-06" db="EMBL/GenBank/DDBJ databases">
        <title>Whole genome shotgun sequence of Corynebacterium variabile NBRC 15286.</title>
        <authorList>
            <person name="Hosoyama A."/>
            <person name="Uohara A."/>
            <person name="Ohji S."/>
            <person name="Ichikawa N."/>
        </authorList>
    </citation>
    <scope>NUCLEOTIDE SEQUENCE [LARGE SCALE GENOMIC DNA]</scope>
    <source>
        <strain evidence="2 3">NBRC 15286</strain>
    </source>
</reference>
<gene>
    <name evidence="2" type="ORF">CVA01_29640</name>
</gene>
<feature type="compositionally biased region" description="Acidic residues" evidence="1">
    <location>
        <begin position="28"/>
        <end position="42"/>
    </location>
</feature>
<feature type="compositionally biased region" description="Polar residues" evidence="1">
    <location>
        <begin position="11"/>
        <end position="20"/>
    </location>
</feature>
<organism evidence="2 3">
    <name type="scientific">Corynebacterium variabile</name>
    <dbReference type="NCBI Taxonomy" id="1727"/>
    <lineage>
        <taxon>Bacteria</taxon>
        <taxon>Bacillati</taxon>
        <taxon>Actinomycetota</taxon>
        <taxon>Actinomycetes</taxon>
        <taxon>Mycobacteriales</taxon>
        <taxon>Corynebacteriaceae</taxon>
        <taxon>Corynebacterium</taxon>
    </lineage>
</organism>
<dbReference type="Proteomes" id="UP000319986">
    <property type="component" value="Unassembled WGS sequence"/>
</dbReference>
<name>A0A4Y4C9E4_9CORY</name>
<dbReference type="AlphaFoldDB" id="A0A4Y4C9E4"/>
<evidence type="ECO:0000313" key="2">
    <source>
        <dbReference type="EMBL" id="GEC87650.1"/>
    </source>
</evidence>
<protein>
    <submittedName>
        <fullName evidence="2">Uncharacterized protein</fullName>
    </submittedName>
</protein>
<dbReference type="EMBL" id="BJNT01000044">
    <property type="protein sequence ID" value="GEC87650.1"/>
    <property type="molecule type" value="Genomic_DNA"/>
</dbReference>
<proteinExistence type="predicted"/>
<comment type="caution">
    <text evidence="2">The sequence shown here is derived from an EMBL/GenBank/DDBJ whole genome shotgun (WGS) entry which is preliminary data.</text>
</comment>
<feature type="region of interest" description="Disordered" evidence="1">
    <location>
        <begin position="1"/>
        <end position="54"/>
    </location>
</feature>
<evidence type="ECO:0000313" key="3">
    <source>
        <dbReference type="Proteomes" id="UP000319986"/>
    </source>
</evidence>
<sequence length="91" mass="9678">MDRLLDRRPGTASSTLQQHPPVSRLTEFIDEELSAAEADDTDYTGGGSSATDYGHAMTDNGYDYGAGGLGFGGDQQWGTNVDYPDTGLDLD</sequence>
<evidence type="ECO:0000256" key="1">
    <source>
        <dbReference type="SAM" id="MobiDB-lite"/>
    </source>
</evidence>